<gene>
    <name evidence="1" type="ORF">K1I37_03860</name>
</gene>
<dbReference type="Proteomes" id="UP000829401">
    <property type="component" value="Chromosome"/>
</dbReference>
<name>T0BJM2_ALIAG</name>
<keyword evidence="2" id="KW-1185">Reference proteome</keyword>
<dbReference type="AlphaFoldDB" id="T0BJM2"/>
<dbReference type="RefSeq" id="WP_021297375.1">
    <property type="nucleotide sequence ID" value="NZ_AURB01000151.1"/>
</dbReference>
<accession>T0BJM2</accession>
<evidence type="ECO:0000313" key="1">
    <source>
        <dbReference type="EMBL" id="UNO49683.1"/>
    </source>
</evidence>
<protein>
    <submittedName>
        <fullName evidence="1">Uncharacterized protein</fullName>
    </submittedName>
</protein>
<dbReference type="EMBL" id="CP080467">
    <property type="protein sequence ID" value="UNO49683.1"/>
    <property type="molecule type" value="Genomic_DNA"/>
</dbReference>
<evidence type="ECO:0000313" key="2">
    <source>
        <dbReference type="Proteomes" id="UP000829401"/>
    </source>
</evidence>
<sequence>MQHALDLFLVLVTGVLFVLLVRIRPGGKPLSKRKAAGLLIVGFIIGVIFVTTNSLYVTPTGL</sequence>
<proteinExistence type="predicted"/>
<organism evidence="1 2">
    <name type="scientific">Alicyclobacillus acidoterrestris (strain ATCC 49025 / DSM 3922 / CIP 106132 / NCIMB 13137 / GD3B)</name>
    <dbReference type="NCBI Taxonomy" id="1356854"/>
    <lineage>
        <taxon>Bacteria</taxon>
        <taxon>Bacillati</taxon>
        <taxon>Bacillota</taxon>
        <taxon>Bacilli</taxon>
        <taxon>Bacillales</taxon>
        <taxon>Alicyclobacillaceae</taxon>
        <taxon>Alicyclobacillus</taxon>
    </lineage>
</organism>
<dbReference type="KEGG" id="aaco:K1I37_03860"/>
<accession>A0A9E6ZIA8</accession>
<dbReference type="STRING" id="1356854.N007_11635"/>
<reference evidence="2" key="1">
    <citation type="journal article" date="2022" name="G3 (Bethesda)">
        <title>Unveiling the complete genome sequence of Alicyclobacillus acidoterrestris DSM 3922T, a taint-producing strain.</title>
        <authorList>
            <person name="Leonardo I.C."/>
            <person name="Barreto Crespo M.T."/>
            <person name="Gaspar F.B."/>
        </authorList>
    </citation>
    <scope>NUCLEOTIDE SEQUENCE [LARGE SCALE GENOMIC DNA]</scope>
    <source>
        <strain evidence="2">DSM 3922</strain>
    </source>
</reference>